<dbReference type="InterPro" id="IPR036291">
    <property type="entry name" value="NAD(P)-bd_dom_sf"/>
</dbReference>
<dbReference type="InterPro" id="IPR011032">
    <property type="entry name" value="GroES-like_sf"/>
</dbReference>
<comment type="caution">
    <text evidence="5">The sequence shown here is derived from an EMBL/GenBank/DDBJ whole genome shotgun (WGS) entry which is preliminary data.</text>
</comment>
<sequence>MRTQTALQVVGRGAATVIECPVPVPSQLDVLVRISAVALNPIDSKLLYGAITPPIPTRLGCDFAGVIEVVGESVTRDLKIGDRVAGMVQGGNTLRPDDGAFAESVVAPAHAIIKLPDVVPFEQGAALATPVFIAALYLFKVLGLPWPDHTGISVLSTQVLIYGGGTATGAMAIQLAKLAGLHVITTCSRQSSDLVLRCGANAVFDYNDIDWAKKVRTATKDHLAYVIDCISNEASAASCAIAIGTPGGKYLSCTVRGPEIARNNIVTLKPVGFTVLGREFTIGSDERRFAVVEADGEFVQAFIPITERLLKEGKISVFPIECHYGLIRIPEGLQALYQGQIRGVRLVYRL</sequence>
<dbReference type="InterPro" id="IPR047122">
    <property type="entry name" value="Trans-enoyl_RdTase-like"/>
</dbReference>
<dbReference type="Proteomes" id="UP000799772">
    <property type="component" value="Unassembled WGS sequence"/>
</dbReference>
<evidence type="ECO:0000313" key="6">
    <source>
        <dbReference type="Proteomes" id="UP000799772"/>
    </source>
</evidence>
<keyword evidence="6" id="KW-1185">Reference proteome</keyword>
<dbReference type="CDD" id="cd08249">
    <property type="entry name" value="enoyl_reductase_like"/>
    <property type="match status" value="1"/>
</dbReference>
<gene>
    <name evidence="5" type="ORF">NA57DRAFT_65421</name>
</gene>
<evidence type="ECO:0000256" key="3">
    <source>
        <dbReference type="ARBA" id="ARBA00023002"/>
    </source>
</evidence>
<proteinExistence type="inferred from homology"/>
<dbReference type="GO" id="GO:0016651">
    <property type="term" value="F:oxidoreductase activity, acting on NAD(P)H"/>
    <property type="evidence" value="ECO:0007669"/>
    <property type="project" value="InterPro"/>
</dbReference>
<protein>
    <submittedName>
        <fullName evidence="5">GroES-like protein</fullName>
    </submittedName>
</protein>
<dbReference type="InterPro" id="IPR013154">
    <property type="entry name" value="ADH-like_N"/>
</dbReference>
<dbReference type="InterPro" id="IPR013149">
    <property type="entry name" value="ADH-like_C"/>
</dbReference>
<comment type="similarity">
    <text evidence="1">Belongs to the zinc-containing alcohol dehydrogenase family.</text>
</comment>
<keyword evidence="3" id="KW-0560">Oxidoreductase</keyword>
<dbReference type="Gene3D" id="3.90.180.10">
    <property type="entry name" value="Medium-chain alcohol dehydrogenases, catalytic domain"/>
    <property type="match status" value="1"/>
</dbReference>
<organism evidence="5 6">
    <name type="scientific">Rhizodiscina lignyota</name>
    <dbReference type="NCBI Taxonomy" id="1504668"/>
    <lineage>
        <taxon>Eukaryota</taxon>
        <taxon>Fungi</taxon>
        <taxon>Dikarya</taxon>
        <taxon>Ascomycota</taxon>
        <taxon>Pezizomycotina</taxon>
        <taxon>Dothideomycetes</taxon>
        <taxon>Pleosporomycetidae</taxon>
        <taxon>Aulographales</taxon>
        <taxon>Rhizodiscinaceae</taxon>
        <taxon>Rhizodiscina</taxon>
    </lineage>
</organism>
<dbReference type="EMBL" id="ML978125">
    <property type="protein sequence ID" value="KAF2099255.1"/>
    <property type="molecule type" value="Genomic_DNA"/>
</dbReference>
<evidence type="ECO:0000259" key="4">
    <source>
        <dbReference type="SMART" id="SM00829"/>
    </source>
</evidence>
<dbReference type="SUPFAM" id="SSF50129">
    <property type="entry name" value="GroES-like"/>
    <property type="match status" value="1"/>
</dbReference>
<dbReference type="Gene3D" id="3.40.50.720">
    <property type="entry name" value="NAD(P)-binding Rossmann-like Domain"/>
    <property type="match status" value="1"/>
</dbReference>
<dbReference type="Pfam" id="PF08240">
    <property type="entry name" value="ADH_N"/>
    <property type="match status" value="1"/>
</dbReference>
<dbReference type="Pfam" id="PF00107">
    <property type="entry name" value="ADH_zinc_N"/>
    <property type="match status" value="1"/>
</dbReference>
<evidence type="ECO:0000313" key="5">
    <source>
        <dbReference type="EMBL" id="KAF2099255.1"/>
    </source>
</evidence>
<dbReference type="AlphaFoldDB" id="A0A9P4IH93"/>
<evidence type="ECO:0000256" key="1">
    <source>
        <dbReference type="ARBA" id="ARBA00008072"/>
    </source>
</evidence>
<dbReference type="SUPFAM" id="SSF51735">
    <property type="entry name" value="NAD(P)-binding Rossmann-fold domains"/>
    <property type="match status" value="1"/>
</dbReference>
<reference evidence="5" key="1">
    <citation type="journal article" date="2020" name="Stud. Mycol.">
        <title>101 Dothideomycetes genomes: a test case for predicting lifestyles and emergence of pathogens.</title>
        <authorList>
            <person name="Haridas S."/>
            <person name="Albert R."/>
            <person name="Binder M."/>
            <person name="Bloem J."/>
            <person name="Labutti K."/>
            <person name="Salamov A."/>
            <person name="Andreopoulos B."/>
            <person name="Baker S."/>
            <person name="Barry K."/>
            <person name="Bills G."/>
            <person name="Bluhm B."/>
            <person name="Cannon C."/>
            <person name="Castanera R."/>
            <person name="Culley D."/>
            <person name="Daum C."/>
            <person name="Ezra D."/>
            <person name="Gonzalez J."/>
            <person name="Henrissat B."/>
            <person name="Kuo A."/>
            <person name="Liang C."/>
            <person name="Lipzen A."/>
            <person name="Lutzoni F."/>
            <person name="Magnuson J."/>
            <person name="Mondo S."/>
            <person name="Nolan M."/>
            <person name="Ohm R."/>
            <person name="Pangilinan J."/>
            <person name="Park H.-J."/>
            <person name="Ramirez L."/>
            <person name="Alfaro M."/>
            <person name="Sun H."/>
            <person name="Tritt A."/>
            <person name="Yoshinaga Y."/>
            <person name="Zwiers L.-H."/>
            <person name="Turgeon B."/>
            <person name="Goodwin S."/>
            <person name="Spatafora J."/>
            <person name="Crous P."/>
            <person name="Grigoriev I."/>
        </authorList>
    </citation>
    <scope>NUCLEOTIDE SEQUENCE</scope>
    <source>
        <strain evidence="5">CBS 133067</strain>
    </source>
</reference>
<comment type="subunit">
    <text evidence="2">Monomer.</text>
</comment>
<dbReference type="SMART" id="SM00829">
    <property type="entry name" value="PKS_ER"/>
    <property type="match status" value="1"/>
</dbReference>
<name>A0A9P4IH93_9PEZI</name>
<accession>A0A9P4IH93</accession>
<dbReference type="PANTHER" id="PTHR45348:SF2">
    <property type="entry name" value="ZINC-TYPE ALCOHOL DEHYDROGENASE-LIKE PROTEIN C2E1P3.01"/>
    <property type="match status" value="1"/>
</dbReference>
<dbReference type="PANTHER" id="PTHR45348">
    <property type="entry name" value="HYPOTHETICAL OXIDOREDUCTASE (EUROFUNG)"/>
    <property type="match status" value="1"/>
</dbReference>
<dbReference type="OrthoDB" id="48317at2759"/>
<feature type="domain" description="Enoyl reductase (ER)" evidence="4">
    <location>
        <begin position="11"/>
        <end position="347"/>
    </location>
</feature>
<evidence type="ECO:0000256" key="2">
    <source>
        <dbReference type="ARBA" id="ARBA00011245"/>
    </source>
</evidence>
<dbReference type="InterPro" id="IPR020843">
    <property type="entry name" value="ER"/>
</dbReference>